<keyword evidence="4" id="KW-1185">Reference proteome</keyword>
<dbReference type="OrthoDB" id="699645at2"/>
<dbReference type="EMBL" id="SNZV01000003">
    <property type="protein sequence ID" value="TDS14975.1"/>
    <property type="molecule type" value="Genomic_DNA"/>
</dbReference>
<gene>
    <name evidence="3" type="ORF">B0I21_103477</name>
</gene>
<dbReference type="Gene3D" id="3.55.50.30">
    <property type="match status" value="1"/>
</dbReference>
<dbReference type="GO" id="GO:0016989">
    <property type="term" value="F:sigma factor antagonist activity"/>
    <property type="evidence" value="ECO:0007669"/>
    <property type="project" value="TreeGrafter"/>
</dbReference>
<dbReference type="PANTHER" id="PTHR30273">
    <property type="entry name" value="PERIPLASMIC SIGNAL SENSOR AND SIGMA FACTOR ACTIVATOR FECR-RELATED"/>
    <property type="match status" value="1"/>
</dbReference>
<dbReference type="PANTHER" id="PTHR30273:SF2">
    <property type="entry name" value="PROTEIN FECR"/>
    <property type="match status" value="1"/>
</dbReference>
<reference evidence="3 4" key="1">
    <citation type="submission" date="2019-03" db="EMBL/GenBank/DDBJ databases">
        <title>Genomic Encyclopedia of Type Strains, Phase III (KMG-III): the genomes of soil and plant-associated and newly described type strains.</title>
        <authorList>
            <person name="Whitman W."/>
        </authorList>
    </citation>
    <scope>NUCLEOTIDE SEQUENCE [LARGE SCALE GENOMIC DNA]</scope>
    <source>
        <strain evidence="3 4">CGMCC 1.12801</strain>
    </source>
</reference>
<accession>A0A4R7D5H1</accession>
<evidence type="ECO:0000313" key="3">
    <source>
        <dbReference type="EMBL" id="TDS14975.1"/>
    </source>
</evidence>
<sequence length="409" mass="45686">MKSHFNIDSEILQRYANGDCSPEEEALIDAWFVDYKSKLPKLELDEATLEADLADVWGRFELQGDHKIQRLPSWKKWLPIAASLLIVGTAAYYFSFNRVEQTTNKVVSEAQVSNNIPEPTRIKDSKVDVPAAENGAVLILSSGEKVYLNNLGQAESRSDHQVDIDLSSSEQISYKTGETANQQGSTATNTIIVPPGSVYKVLLADGTKVSLNADSKLTFPIAFQGSKREVFLEGEAYFEVTKRTSPSSSGREHQTFVVHAGSAAVNVLGTKFNVKAYRNDKKHSFTLEEGSIALSVPTSPAPLLLKPGQQALQVGKQLDIKEVDIDKELAWKSGDFYFDGETIQEIMSQISRWYAIDIHYMGPMGDQRYISNISRRKSLKEVLEILETTTNLKFSIQQNDRERRLMVIP</sequence>
<dbReference type="AlphaFoldDB" id="A0A4R7D5H1"/>
<dbReference type="Pfam" id="PF04773">
    <property type="entry name" value="FecR"/>
    <property type="match status" value="1"/>
</dbReference>
<comment type="caution">
    <text evidence="3">The sequence shown here is derived from an EMBL/GenBank/DDBJ whole genome shotgun (WGS) entry which is preliminary data.</text>
</comment>
<name>A0A4R7D5H1_9SPHI</name>
<dbReference type="InterPro" id="IPR006860">
    <property type="entry name" value="FecR"/>
</dbReference>
<proteinExistence type="predicted"/>
<feature type="domain" description="Protein FecR C-terminal" evidence="2">
    <location>
        <begin position="335"/>
        <end position="399"/>
    </location>
</feature>
<evidence type="ECO:0000259" key="1">
    <source>
        <dbReference type="Pfam" id="PF04773"/>
    </source>
</evidence>
<dbReference type="Gene3D" id="2.60.120.1440">
    <property type="match status" value="1"/>
</dbReference>
<evidence type="ECO:0000259" key="2">
    <source>
        <dbReference type="Pfam" id="PF16344"/>
    </source>
</evidence>
<feature type="domain" description="FecR protein" evidence="1">
    <location>
        <begin position="190"/>
        <end position="292"/>
    </location>
</feature>
<evidence type="ECO:0000313" key="4">
    <source>
        <dbReference type="Proteomes" id="UP000294752"/>
    </source>
</evidence>
<dbReference type="Proteomes" id="UP000294752">
    <property type="component" value="Unassembled WGS sequence"/>
</dbReference>
<protein>
    <submittedName>
        <fullName evidence="3">FecR family protein</fullName>
    </submittedName>
</protein>
<dbReference type="InterPro" id="IPR012373">
    <property type="entry name" value="Ferrdict_sens_TM"/>
</dbReference>
<dbReference type="Pfam" id="PF16344">
    <property type="entry name" value="FecR_C"/>
    <property type="match status" value="1"/>
</dbReference>
<organism evidence="3 4">
    <name type="scientific">Sphingobacterium paludis</name>
    <dbReference type="NCBI Taxonomy" id="1476465"/>
    <lineage>
        <taxon>Bacteria</taxon>
        <taxon>Pseudomonadati</taxon>
        <taxon>Bacteroidota</taxon>
        <taxon>Sphingobacteriia</taxon>
        <taxon>Sphingobacteriales</taxon>
        <taxon>Sphingobacteriaceae</taxon>
        <taxon>Sphingobacterium</taxon>
    </lineage>
</organism>
<dbReference type="RefSeq" id="WP_133639983.1">
    <property type="nucleotide sequence ID" value="NZ_SNZV01000003.1"/>
</dbReference>
<dbReference type="InterPro" id="IPR032508">
    <property type="entry name" value="FecR_C"/>
</dbReference>